<evidence type="ECO:0000313" key="2">
    <source>
        <dbReference type="Proteomes" id="UP000011988"/>
    </source>
</evidence>
<proteinExistence type="predicted"/>
<keyword evidence="1" id="KW-0449">Lipoprotein</keyword>
<dbReference type="OrthoDB" id="344170at2"/>
<name>M6CZC2_9LEPT</name>
<gene>
    <name evidence="1" type="ORF">LEP1GSC194_0625</name>
</gene>
<sequence>MNKSPYQIGKSIRILFIVSIFSLQSCDFETEVSIPKEIRITVIDHKNNQQEDGPYEKICTQDSPVWKWIAKEIPKLKNGWRSYYATLPGAGIIVDLGNSRRLQILDHGVFYISQKSVLSHDFQNEKFRELLTLIIETRNK</sequence>
<dbReference type="AlphaFoldDB" id="M6CZC2"/>
<comment type="caution">
    <text evidence="1">The sequence shown here is derived from an EMBL/GenBank/DDBJ whole genome shotgun (WGS) entry which is preliminary data.</text>
</comment>
<dbReference type="Proteomes" id="UP000011988">
    <property type="component" value="Unassembled WGS sequence"/>
</dbReference>
<protein>
    <submittedName>
        <fullName evidence="1">Putative lipoprotein</fullName>
    </submittedName>
</protein>
<dbReference type="EMBL" id="ANIK01000101">
    <property type="protein sequence ID" value="EMJ91650.1"/>
    <property type="molecule type" value="Genomic_DNA"/>
</dbReference>
<accession>M6CZC2</accession>
<dbReference type="PATRIC" id="fig|1218565.3.peg.3969"/>
<evidence type="ECO:0000313" key="1">
    <source>
        <dbReference type="EMBL" id="EMJ91650.1"/>
    </source>
</evidence>
<dbReference type="RefSeq" id="WP_020774879.1">
    <property type="nucleotide sequence ID" value="NZ_ANIK01000101.1"/>
</dbReference>
<reference evidence="1 2" key="1">
    <citation type="submission" date="2013-01" db="EMBL/GenBank/DDBJ databases">
        <authorList>
            <person name="Harkins D.M."/>
            <person name="Durkin A.S."/>
            <person name="Brinkac L.M."/>
            <person name="Haft D.H."/>
            <person name="Selengut J.D."/>
            <person name="Sanka R."/>
            <person name="DePew J."/>
            <person name="Purushe J."/>
            <person name="Galloway R.L."/>
            <person name="Vinetz J.M."/>
            <person name="Sutton G.G."/>
            <person name="Nierman W.C."/>
            <person name="Fouts D.E."/>
        </authorList>
    </citation>
    <scope>NUCLEOTIDE SEQUENCE [LARGE SCALE GENOMIC DNA]</scope>
    <source>
        <strain evidence="1 2">79601</strain>
    </source>
</reference>
<organism evidence="1 2">
    <name type="scientific">Leptospira alstonii serovar Sichuan str. 79601</name>
    <dbReference type="NCBI Taxonomy" id="1218565"/>
    <lineage>
        <taxon>Bacteria</taxon>
        <taxon>Pseudomonadati</taxon>
        <taxon>Spirochaetota</taxon>
        <taxon>Spirochaetia</taxon>
        <taxon>Leptospirales</taxon>
        <taxon>Leptospiraceae</taxon>
        <taxon>Leptospira</taxon>
    </lineage>
</organism>
<dbReference type="PROSITE" id="PS51257">
    <property type="entry name" value="PROKAR_LIPOPROTEIN"/>
    <property type="match status" value="1"/>
</dbReference>